<keyword evidence="4" id="KW-0378">Hydrolase</keyword>
<evidence type="ECO:0000313" key="9">
    <source>
        <dbReference type="EMBL" id="WOC32484.1"/>
    </source>
</evidence>
<gene>
    <name evidence="9" type="ORF">PXC00_01045</name>
</gene>
<dbReference type="InterPro" id="IPR017853">
    <property type="entry name" value="GH"/>
</dbReference>
<dbReference type="Pfam" id="PF02838">
    <property type="entry name" value="Glyco_hydro_20b"/>
    <property type="match status" value="1"/>
</dbReference>
<dbReference type="InterPro" id="IPR015882">
    <property type="entry name" value="HEX_bac_N"/>
</dbReference>
<feature type="domain" description="Glycoside hydrolase family 20 catalytic" evidence="7">
    <location>
        <begin position="130"/>
        <end position="373"/>
    </location>
</feature>
<dbReference type="RefSeq" id="WP_275844654.1">
    <property type="nucleotide sequence ID" value="NZ_CP135996.1"/>
</dbReference>
<dbReference type="InterPro" id="IPR029018">
    <property type="entry name" value="Hex-like_dom2"/>
</dbReference>
<dbReference type="GO" id="GO:0004563">
    <property type="term" value="F:beta-N-acetylhexosaminidase activity"/>
    <property type="evidence" value="ECO:0007669"/>
    <property type="project" value="UniProtKB-EC"/>
</dbReference>
<dbReference type="Pfam" id="PF00728">
    <property type="entry name" value="Glyco_hydro_20"/>
    <property type="match status" value="1"/>
</dbReference>
<dbReference type="EMBL" id="CP135996">
    <property type="protein sequence ID" value="WOC32484.1"/>
    <property type="molecule type" value="Genomic_DNA"/>
</dbReference>
<dbReference type="GO" id="GO:0005975">
    <property type="term" value="P:carbohydrate metabolic process"/>
    <property type="evidence" value="ECO:0007669"/>
    <property type="project" value="InterPro"/>
</dbReference>
<reference evidence="10" key="3">
    <citation type="submission" date="2024-06" db="EMBL/GenBank/DDBJ databases">
        <authorList>
            <person name="Zeng C."/>
        </authorList>
    </citation>
    <scope>NUCLEOTIDE SEQUENCE [LARGE SCALE GENOMIC DNA]</scope>
    <source>
        <strain evidence="10">ZCY20-5</strain>
    </source>
</reference>
<evidence type="ECO:0000256" key="6">
    <source>
        <dbReference type="PIRSR" id="PIRSR625705-1"/>
    </source>
</evidence>
<reference evidence="9 10" key="2">
    <citation type="submission" date="2024-06" db="EMBL/GenBank/DDBJ databases">
        <title>Caproicibacterium argilliputei sp. nov, a novel caproic acid producing anaerobic bacterium isolated from pit mud.</title>
        <authorList>
            <person name="Xia S."/>
        </authorList>
    </citation>
    <scope>NUCLEOTIDE SEQUENCE [LARGE SCALE GENOMIC DNA]</scope>
    <source>
        <strain evidence="9 10">ZCY20-5</strain>
    </source>
</reference>
<dbReference type="GO" id="GO:0030203">
    <property type="term" value="P:glycosaminoglycan metabolic process"/>
    <property type="evidence" value="ECO:0007669"/>
    <property type="project" value="TreeGrafter"/>
</dbReference>
<evidence type="ECO:0000259" key="7">
    <source>
        <dbReference type="Pfam" id="PF00728"/>
    </source>
</evidence>
<keyword evidence="10" id="KW-1185">Reference proteome</keyword>
<dbReference type="PRINTS" id="PR00738">
    <property type="entry name" value="GLHYDRLASE20"/>
</dbReference>
<evidence type="ECO:0000256" key="1">
    <source>
        <dbReference type="ARBA" id="ARBA00001231"/>
    </source>
</evidence>
<dbReference type="AlphaFoldDB" id="A0AA97D9Y8"/>
<dbReference type="InterPro" id="IPR025705">
    <property type="entry name" value="Beta_hexosaminidase_sua/sub"/>
</dbReference>
<proteinExistence type="inferred from homology"/>
<dbReference type="PANTHER" id="PTHR22600:SF57">
    <property type="entry name" value="BETA-N-ACETYLHEXOSAMINIDASE"/>
    <property type="match status" value="1"/>
</dbReference>
<dbReference type="Gene3D" id="3.30.379.10">
    <property type="entry name" value="Chitobiase/beta-hexosaminidase domain 2-like"/>
    <property type="match status" value="1"/>
</dbReference>
<dbReference type="GO" id="GO:0016020">
    <property type="term" value="C:membrane"/>
    <property type="evidence" value="ECO:0007669"/>
    <property type="project" value="TreeGrafter"/>
</dbReference>
<organism evidence="9 10">
    <name type="scientific">Caproicibacterium argilliputei</name>
    <dbReference type="NCBI Taxonomy" id="3030016"/>
    <lineage>
        <taxon>Bacteria</taxon>
        <taxon>Bacillati</taxon>
        <taxon>Bacillota</taxon>
        <taxon>Clostridia</taxon>
        <taxon>Eubacteriales</taxon>
        <taxon>Oscillospiraceae</taxon>
        <taxon>Caproicibacterium</taxon>
    </lineage>
</organism>
<name>A0AA97D9Y8_9FIRM</name>
<dbReference type="Proteomes" id="UP001300604">
    <property type="component" value="Chromosome"/>
</dbReference>
<dbReference type="KEGG" id="carl:PXC00_01045"/>
<dbReference type="PANTHER" id="PTHR22600">
    <property type="entry name" value="BETA-HEXOSAMINIDASE"/>
    <property type="match status" value="1"/>
</dbReference>
<dbReference type="SUPFAM" id="SSF51445">
    <property type="entry name" value="(Trans)glycosidases"/>
    <property type="match status" value="1"/>
</dbReference>
<dbReference type="CDD" id="cd06565">
    <property type="entry name" value="GH20_GcnA-like"/>
    <property type="match status" value="1"/>
</dbReference>
<evidence type="ECO:0000256" key="5">
    <source>
        <dbReference type="ARBA" id="ARBA00023295"/>
    </source>
</evidence>
<evidence type="ECO:0000313" key="10">
    <source>
        <dbReference type="Proteomes" id="UP001300604"/>
    </source>
</evidence>
<dbReference type="SUPFAM" id="SSF55545">
    <property type="entry name" value="beta-N-acetylhexosaminidase-like domain"/>
    <property type="match status" value="1"/>
</dbReference>
<dbReference type="Gene3D" id="3.20.20.80">
    <property type="entry name" value="Glycosidases"/>
    <property type="match status" value="1"/>
</dbReference>
<sequence length="619" mass="69931">MKFLPLPKKITETGASFFIGPQFVITLDEACGSEQFHAAKQFRTELCAAVCTEVSIEKAARPVGPGLFLRLTEGGEAGAYRLTVTSAGAELSGGSAGLFWGLQTLRQLVRQCGAQWPGLVVEDAPGLQTRGFFYDVTRGQVPTLQTLKDLADRLSFYKINQLQIYVEHTFAWRGFSEAWTGKDPLTAEEILELDEYCRARHIELVPSIATFGHLYEILKTKTFRRFCELEIDDAAPFAWYDRMAHHTLDASNPESLQLVKDLLDQYLPLFTSKQFNIGCDETFDIGCGKSAALAEKVGKDRVYVDFLKEIIAYVQSKGKKVFFWSDIILKSPQYLRELPKGTTCLYWNYGRNINEQEVKTIAESGIDFMVCPGVCGWNMMMNILDGAYENILQMAKYGTRYGAKGMLNTDWGDFGHINLFGSSMPGMATGAALSWNPDDRRDWPEIGRAYARLEFGEASEQLMELLTELEMLQVGTWQDVVCWRESQLLSVARAQQDCERILHMDADKALSGYKKMRELEKQLVGFTAPESRRTDLQEFLCAARGAALMNAACLALKKYAYHVEDTPLALDCGTLAVELELWLRRFGELWRMRNRESELNRIRTTIQDLCAFLRDCACV</sequence>
<comment type="similarity">
    <text evidence="2">Belongs to the glycosyl hydrolase 20 family.</text>
</comment>
<protein>
    <recommendedName>
        <fullName evidence="3">beta-N-acetylhexosaminidase</fullName>
        <ecNumber evidence="3">3.2.1.52</ecNumber>
    </recommendedName>
</protein>
<accession>A0AA97D9Y8</accession>
<evidence type="ECO:0000256" key="2">
    <source>
        <dbReference type="ARBA" id="ARBA00006285"/>
    </source>
</evidence>
<dbReference type="EC" id="3.2.1.52" evidence="3"/>
<comment type="catalytic activity">
    <reaction evidence="1">
        <text>Hydrolysis of terminal non-reducing N-acetyl-D-hexosamine residues in N-acetyl-beta-D-hexosaminides.</text>
        <dbReference type="EC" id="3.2.1.52"/>
    </reaction>
</comment>
<evidence type="ECO:0000256" key="4">
    <source>
        <dbReference type="ARBA" id="ARBA00022801"/>
    </source>
</evidence>
<feature type="domain" description="Beta-hexosaminidase bacterial type N-terminal" evidence="8">
    <location>
        <begin position="4"/>
        <end position="124"/>
    </location>
</feature>
<evidence type="ECO:0000259" key="8">
    <source>
        <dbReference type="Pfam" id="PF02838"/>
    </source>
</evidence>
<dbReference type="InterPro" id="IPR015883">
    <property type="entry name" value="Glyco_hydro_20_cat"/>
</dbReference>
<reference evidence="10" key="1">
    <citation type="submission" date="2024-06" db="EMBL/GenBank/DDBJ databases">
        <title>Caproicibacterium argilliputei sp. nov, a novel caproic acid producing anaerobic bacterium isolated from pit mud.</title>
        <authorList>
            <person name="Zeng C."/>
        </authorList>
    </citation>
    <scope>NUCLEOTIDE SEQUENCE [LARGE SCALE GENOMIC DNA]</scope>
    <source>
        <strain evidence="10">ZCY20-5</strain>
    </source>
</reference>
<evidence type="ECO:0000256" key="3">
    <source>
        <dbReference type="ARBA" id="ARBA00012663"/>
    </source>
</evidence>
<keyword evidence="5" id="KW-0326">Glycosidase</keyword>
<feature type="active site" description="Proton donor" evidence="6">
    <location>
        <position position="281"/>
    </location>
</feature>